<feature type="compositionally biased region" description="Polar residues" evidence="5">
    <location>
        <begin position="777"/>
        <end position="795"/>
    </location>
</feature>
<feature type="compositionally biased region" description="Low complexity" evidence="5">
    <location>
        <begin position="676"/>
        <end position="690"/>
    </location>
</feature>
<evidence type="ECO:0000313" key="9">
    <source>
        <dbReference type="Proteomes" id="UP000292702"/>
    </source>
</evidence>
<dbReference type="InterPro" id="IPR013792">
    <property type="entry name" value="RNA3'P_cycl/enolpyr_Trfase_a/b"/>
</dbReference>
<proteinExistence type="inferred from homology"/>
<feature type="compositionally biased region" description="Polar residues" evidence="5">
    <location>
        <begin position="929"/>
        <end position="963"/>
    </location>
</feature>
<dbReference type="InterPro" id="IPR036553">
    <property type="entry name" value="RPTC_insert"/>
</dbReference>
<dbReference type="InterPro" id="IPR020719">
    <property type="entry name" value="RNA3'_term_phos_cycl-like_CS"/>
</dbReference>
<feature type="compositionally biased region" description="Polar residues" evidence="5">
    <location>
        <begin position="540"/>
        <end position="570"/>
    </location>
</feature>
<feature type="compositionally biased region" description="Polar residues" evidence="5">
    <location>
        <begin position="418"/>
        <end position="431"/>
    </location>
</feature>
<comment type="similarity">
    <text evidence="2">Belongs to the RNA 3'-terminal cyclase family. Type 2 subfamily.</text>
</comment>
<sequence>MTTSQRPNVDQVIPPGHEKYYRARRTDNPGDAPETSSYAHHRVASKEQANPAVPSSSFYSVAQAQAQLLQNTVPPAEANPASGSSRSRTKEPSKEPHSIRSYLRRKTDKRSPPSSDEKILVEHTKSTRSGRQPRDGYQTGDVAPSAPAPASTQTYWIPPDQLPKETPSSRQRDVEKQRERERRHAEKARLKEEERARRKAEERARLREEDRARERAEEAERERRRDKEADRERRRLEKQRDKERSSKHKDREKTRDHEGRRRDDSRYPDPANGPSQSGAPSTQPQWANTDDRVSTRQVYPDQLPSSSSNLALPAAQYSSTAPSATRPYGVSSGAASHYSRAASDKKHRSHRDRTAQNTNAQESGLSSSEQESGRERARVSDRKRTPGNNTDGYSGPSGSETERSKEQRKYHRSRDIDSATQARTVMNQKQSAPGAAVNHPSASAMAQTTATVGPTPPTYRPQIVSIRAGQGPSDVQVPLVPPKTPAPDAGGGKSANAYYDGHSRIPLTSGPSHTSYLQVPPEAYGSARAANTHPVHNGYIHSQPSQAHASTTPSSHAYSQQTVSPHSGQYHSDPIVRAPSTAPVHPVKSAPAPAFGSPLPPLPAKSQTTPSPRRQVQSLPALPKGETAVPVPLPQKGEPRMPPSAPPATGASFAKLSVYRAPDPPVAGELSFPHTSAASAQHSAPSQPSAYDLSGKFPLNEDALHSAPTKTIHSTTAPNNVRSATFPPPAHGHYPTSNAIPLSPKHLSRSYPQPGEDTPRAAPIPIPDPSSMRALAQQAQSRAGPMSTPTMTTQPFDPRSPKGTLTTPAPILSSSPFQSSQPHIQPLQSAPATMTQFNAAPTGLEASGGSHSPARSGHQAAVTPSGASHSPSRSVQLNMARNSPGVAAGNLTPKHSPSGRMHLRNGSSDTISQAVAAKHSPSSGKEKNLTQNSNISNMQPSHAPSRQDTTTPYPRLTQPTSAGANAGYPESVRYRSSIMPQSVSQPQVQPQYPPQHASVSIPTSQPPASYPSNGGYSSTRPAPLPMSAPSVSQNDSNYPHRSQPTPGPQSTTTAQSMSSASAIAAAYRNGTYYTELGSRPPEPTSSSRVPPRSAPSPAPTGAGRQYPSMSTASKMAYGTGSIASPQPVRGSTVPTQSNARPSTAAPSTSHSRSASDPHFGATSQYGRVPVSGHPSTPAPRPTLENLRISSSPVEPEQLRTPSSLAPSMSRHNSFAPSIAPSVTPSKEKESRIKSLFGRFRSRSSPPKPTEVKAPVAAKAAAAPLQPRQRSTSQTTMQAVATSVKNIVTPHPTNIHAPTPIVAPKPVVATTGVDATGERRDQGSKVFSSFRLISKRNRTVSAASVEAMDGTAPNTVIGVESVRSSTAGCPSPPLRDPTMATHDWRNREEANQQAKGTLRRHRPGVTFEFEENVIDEALQAVAPYAVSHVMSAPQLVLSILSGKPVKIDKIRSDDKNPGLRDYEVSLLRLLERITNGTVIEISVTGTAVLLKPGIIAGGSVTHECPLTRSVGYFLEPVIMLAPFAKKPLSLTLKGITTDDQDLSADLIRTVTLPHLQLFGISDGLELRIKKRGSPPLGGGEVHFLCPIVKQVKTLNFVEAGKIKRIRGIAHAVRISPQFSNRMIEASRSVLNRYIPDIYLYSDVYKGEDSGKSPGYALSLLAESTTGALHCAEATSKPGTAPEDIALLASRALLSEVQGGGCVDRKHQTLILMMMVLGSEDVGKCRMGVPTPRT</sequence>
<feature type="compositionally biased region" description="Basic and acidic residues" evidence="5">
    <location>
        <begin position="16"/>
        <end position="28"/>
    </location>
</feature>
<dbReference type="PANTHER" id="PTHR11096">
    <property type="entry name" value="RNA 3' TERMINAL PHOSPHATE CYCLASE"/>
    <property type="match status" value="1"/>
</dbReference>
<evidence type="ECO:0000259" key="7">
    <source>
        <dbReference type="Pfam" id="PF05189"/>
    </source>
</evidence>
<feature type="compositionally biased region" description="Polar residues" evidence="5">
    <location>
        <begin position="386"/>
        <end position="399"/>
    </location>
</feature>
<dbReference type="GO" id="GO:0004521">
    <property type="term" value="F:RNA endonuclease activity"/>
    <property type="evidence" value="ECO:0007669"/>
    <property type="project" value="TreeGrafter"/>
</dbReference>
<feature type="region of interest" description="Disordered" evidence="5">
    <location>
        <begin position="1"/>
        <end position="503"/>
    </location>
</feature>
<feature type="compositionally biased region" description="Polar residues" evidence="5">
    <location>
        <begin position="53"/>
        <end position="73"/>
    </location>
</feature>
<feature type="compositionally biased region" description="Polar residues" evidence="5">
    <location>
        <begin position="273"/>
        <end position="288"/>
    </location>
</feature>
<feature type="compositionally biased region" description="Polar residues" evidence="5">
    <location>
        <begin position="803"/>
        <end position="826"/>
    </location>
</feature>
<dbReference type="Pfam" id="PF01137">
    <property type="entry name" value="RTC"/>
    <property type="match status" value="1"/>
</dbReference>
<dbReference type="NCBIfam" id="TIGR03400">
    <property type="entry name" value="18S_RNA_Rcl1p"/>
    <property type="match status" value="1"/>
</dbReference>
<keyword evidence="4" id="KW-0539">Nucleus</keyword>
<evidence type="ECO:0000256" key="5">
    <source>
        <dbReference type="SAM" id="MobiDB-lite"/>
    </source>
</evidence>
<dbReference type="STRING" id="92696.A0A4R0RDU0"/>
<name>A0A4R0RDU0_9APHY</name>
<feature type="region of interest" description="Disordered" evidence="5">
    <location>
        <begin position="840"/>
        <end position="968"/>
    </location>
</feature>
<dbReference type="InterPro" id="IPR000228">
    <property type="entry name" value="RNA3'_term_phos_cyc"/>
</dbReference>
<feature type="compositionally biased region" description="Polar residues" evidence="5">
    <location>
        <begin position="440"/>
        <end position="452"/>
    </location>
</feature>
<feature type="compositionally biased region" description="Polar residues" evidence="5">
    <location>
        <begin position="1132"/>
        <end position="1154"/>
    </location>
</feature>
<protein>
    <submittedName>
        <fullName evidence="8">Uncharacterized protein</fullName>
    </submittedName>
</protein>
<feature type="compositionally biased region" description="Basic and acidic residues" evidence="5">
    <location>
        <begin position="371"/>
        <end position="384"/>
    </location>
</feature>
<evidence type="ECO:0000313" key="8">
    <source>
        <dbReference type="EMBL" id="TCD61808.1"/>
    </source>
</evidence>
<feature type="region of interest" description="Disordered" evidence="5">
    <location>
        <begin position="533"/>
        <end position="649"/>
    </location>
</feature>
<evidence type="ECO:0000256" key="1">
    <source>
        <dbReference type="ARBA" id="ARBA00004604"/>
    </source>
</evidence>
<comment type="caution">
    <text evidence="8">The sequence shown here is derived from an EMBL/GenBank/DDBJ whole genome shotgun (WGS) entry which is preliminary data.</text>
</comment>
<reference evidence="8 9" key="1">
    <citation type="submission" date="2018-11" db="EMBL/GenBank/DDBJ databases">
        <title>Genome assembly of Steccherinum ochraceum LE-BIN_3174, the white-rot fungus of the Steccherinaceae family (The Residual Polyporoid clade, Polyporales, Basidiomycota).</title>
        <authorList>
            <person name="Fedorova T.V."/>
            <person name="Glazunova O.A."/>
            <person name="Landesman E.O."/>
            <person name="Moiseenko K.V."/>
            <person name="Psurtseva N.V."/>
            <person name="Savinova O.S."/>
            <person name="Shakhova N.V."/>
            <person name="Tyazhelova T.V."/>
            <person name="Vasina D.V."/>
        </authorList>
    </citation>
    <scope>NUCLEOTIDE SEQUENCE [LARGE SCALE GENOMIC DNA]</scope>
    <source>
        <strain evidence="8 9">LE-BIN_3174</strain>
    </source>
</reference>
<feature type="compositionally biased region" description="Polar residues" evidence="5">
    <location>
        <begin position="605"/>
        <end position="618"/>
    </location>
</feature>
<dbReference type="CDD" id="cd00875">
    <property type="entry name" value="RNA_Cyclase_Class_I"/>
    <property type="match status" value="1"/>
</dbReference>
<dbReference type="Pfam" id="PF05189">
    <property type="entry name" value="RTC_insert"/>
    <property type="match status" value="1"/>
</dbReference>
<accession>A0A4R0RDU0</accession>
<evidence type="ECO:0000256" key="3">
    <source>
        <dbReference type="ARBA" id="ARBA00022517"/>
    </source>
</evidence>
<dbReference type="InterPro" id="IPR016443">
    <property type="entry name" value="RNA3'_term_phos_cyc_type_2"/>
</dbReference>
<dbReference type="Gene3D" id="3.30.360.20">
    <property type="entry name" value="RNA 3'-terminal phosphate cyclase, insert domain"/>
    <property type="match status" value="1"/>
</dbReference>
<feature type="compositionally biased region" description="Basic and acidic residues" evidence="5">
    <location>
        <begin position="88"/>
        <end position="98"/>
    </location>
</feature>
<dbReference type="PROSITE" id="PS01287">
    <property type="entry name" value="RTC"/>
    <property type="match status" value="1"/>
</dbReference>
<dbReference type="SUPFAM" id="SSF55205">
    <property type="entry name" value="EPT/RTPC-like"/>
    <property type="match status" value="1"/>
</dbReference>
<feature type="compositionally biased region" description="Basic and acidic residues" evidence="5">
    <location>
        <begin position="109"/>
        <end position="125"/>
    </location>
</feature>
<comment type="subcellular location">
    <subcellularLocation>
        <location evidence="1">Nucleus</location>
        <location evidence="1">Nucleolus</location>
    </subcellularLocation>
</comment>
<dbReference type="GO" id="GO:0000479">
    <property type="term" value="P:endonucleolytic cleavage of tricistronic rRNA transcript (SSU-rRNA, 5.8S rRNA, LSU-rRNA)"/>
    <property type="evidence" value="ECO:0007669"/>
    <property type="project" value="TreeGrafter"/>
</dbReference>
<dbReference type="PANTHER" id="PTHR11096:SF1">
    <property type="entry name" value="RNA 3'-TERMINAL PHOSPHATE CYCLASE-LIKE PROTEIN"/>
    <property type="match status" value="1"/>
</dbReference>
<evidence type="ECO:0000256" key="4">
    <source>
        <dbReference type="ARBA" id="ARBA00023242"/>
    </source>
</evidence>
<dbReference type="Proteomes" id="UP000292702">
    <property type="component" value="Unassembled WGS sequence"/>
</dbReference>
<feature type="compositionally biased region" description="Polar residues" evidence="5">
    <location>
        <begin position="1010"/>
        <end position="1020"/>
    </location>
</feature>
<feature type="region of interest" description="Disordered" evidence="5">
    <location>
        <begin position="667"/>
        <end position="697"/>
    </location>
</feature>
<feature type="compositionally biased region" description="Polar residues" evidence="5">
    <location>
        <begin position="1029"/>
        <end position="1040"/>
    </location>
</feature>
<evidence type="ECO:0000259" key="6">
    <source>
        <dbReference type="Pfam" id="PF01137"/>
    </source>
</evidence>
<organism evidence="8 9">
    <name type="scientific">Steccherinum ochraceum</name>
    <dbReference type="NCBI Taxonomy" id="92696"/>
    <lineage>
        <taxon>Eukaryota</taxon>
        <taxon>Fungi</taxon>
        <taxon>Dikarya</taxon>
        <taxon>Basidiomycota</taxon>
        <taxon>Agaricomycotina</taxon>
        <taxon>Agaricomycetes</taxon>
        <taxon>Polyporales</taxon>
        <taxon>Steccherinaceae</taxon>
        <taxon>Steccherinum</taxon>
    </lineage>
</organism>
<keyword evidence="9" id="KW-1185">Reference proteome</keyword>
<feature type="compositionally biased region" description="Basic and acidic residues" evidence="5">
    <location>
        <begin position="170"/>
        <end position="267"/>
    </location>
</feature>
<dbReference type="InterPro" id="IPR013791">
    <property type="entry name" value="RNA3'-term_phos_cycl_insert"/>
</dbReference>
<feature type="compositionally biased region" description="Polar residues" evidence="5">
    <location>
        <begin position="1199"/>
        <end position="1224"/>
    </location>
</feature>
<dbReference type="InterPro" id="IPR037136">
    <property type="entry name" value="RNA3'_phos_cyclase_dom_sf"/>
</dbReference>
<keyword evidence="3" id="KW-0690">Ribosome biogenesis</keyword>
<feature type="domain" description="RNA 3'-terminal phosphate cyclase insert" evidence="7">
    <location>
        <begin position="1597"/>
        <end position="1695"/>
    </location>
</feature>
<feature type="compositionally biased region" description="Polar residues" evidence="5">
    <location>
        <begin position="865"/>
        <end position="881"/>
    </location>
</feature>
<feature type="region of interest" description="Disordered" evidence="5">
    <location>
        <begin position="727"/>
        <end position="826"/>
    </location>
</feature>
<feature type="compositionally biased region" description="Low complexity" evidence="5">
    <location>
        <begin position="980"/>
        <end position="990"/>
    </location>
</feature>
<evidence type="ECO:0000256" key="2">
    <source>
        <dbReference type="ARBA" id="ARBA00007089"/>
    </source>
</evidence>
<gene>
    <name evidence="8" type="ORF">EIP91_007873</name>
</gene>
<feature type="region of interest" description="Disordered" evidence="5">
    <location>
        <begin position="980"/>
        <end position="1230"/>
    </location>
</feature>
<dbReference type="GO" id="GO:0005730">
    <property type="term" value="C:nucleolus"/>
    <property type="evidence" value="ECO:0007669"/>
    <property type="project" value="UniProtKB-SubCell"/>
</dbReference>
<feature type="compositionally biased region" description="Low complexity" evidence="5">
    <location>
        <begin position="1042"/>
        <end position="1066"/>
    </location>
</feature>
<dbReference type="InterPro" id="IPR023797">
    <property type="entry name" value="RNA3'_phos_cyclase_dom"/>
</dbReference>
<feature type="compositionally biased region" description="Low complexity" evidence="5">
    <location>
        <begin position="361"/>
        <end position="370"/>
    </location>
</feature>
<feature type="compositionally biased region" description="Low complexity" evidence="5">
    <location>
        <begin position="303"/>
        <end position="315"/>
    </location>
</feature>
<feature type="compositionally biased region" description="Basic and acidic residues" evidence="5">
    <location>
        <begin position="400"/>
        <end position="417"/>
    </location>
</feature>
<dbReference type="EMBL" id="RWJN01000428">
    <property type="protein sequence ID" value="TCD61808.1"/>
    <property type="molecule type" value="Genomic_DNA"/>
</dbReference>
<dbReference type="OrthoDB" id="1911237at2759"/>
<dbReference type="Gene3D" id="3.65.10.20">
    <property type="entry name" value="RNA 3'-terminal phosphate cyclase domain"/>
    <property type="match status" value="1"/>
</dbReference>
<feature type="domain" description="RNA 3'-terminal phosphate cyclase" evidence="6">
    <location>
        <begin position="1434"/>
        <end position="1724"/>
    </location>
</feature>